<feature type="domain" description="HTH marR-type" evidence="1">
    <location>
        <begin position="23"/>
        <end position="120"/>
    </location>
</feature>
<evidence type="ECO:0000259" key="1">
    <source>
        <dbReference type="SMART" id="SM00347"/>
    </source>
</evidence>
<dbReference type="SUPFAM" id="SSF46785">
    <property type="entry name" value="Winged helix' DNA-binding domain"/>
    <property type="match status" value="1"/>
</dbReference>
<dbReference type="RefSeq" id="WP_211602781.1">
    <property type="nucleotide sequence ID" value="NZ_JAGSNF010000012.1"/>
</dbReference>
<reference evidence="2" key="1">
    <citation type="submission" date="2021-04" db="EMBL/GenBank/DDBJ databases">
        <title>Phycicoccus avicenniae sp. nov., a novel endophytic actinomycetes isolated from branch of Avicennia mariana.</title>
        <authorList>
            <person name="Tuo L."/>
        </authorList>
    </citation>
    <scope>NUCLEOTIDE SEQUENCE</scope>
    <source>
        <strain evidence="2">BSK3Z-2</strain>
    </source>
</reference>
<dbReference type="SMART" id="SM00347">
    <property type="entry name" value="HTH_MARR"/>
    <property type="match status" value="1"/>
</dbReference>
<protein>
    <submittedName>
        <fullName evidence="2">MarR family transcriptional regulator</fullName>
    </submittedName>
</protein>
<dbReference type="Gene3D" id="1.10.10.10">
    <property type="entry name" value="Winged helix-like DNA-binding domain superfamily/Winged helix DNA-binding domain"/>
    <property type="match status" value="1"/>
</dbReference>
<keyword evidence="3" id="KW-1185">Reference proteome</keyword>
<dbReference type="Proteomes" id="UP000677016">
    <property type="component" value="Unassembled WGS sequence"/>
</dbReference>
<evidence type="ECO:0000313" key="2">
    <source>
        <dbReference type="EMBL" id="MBR7743526.1"/>
    </source>
</evidence>
<dbReference type="InterPro" id="IPR036390">
    <property type="entry name" value="WH_DNA-bd_sf"/>
</dbReference>
<organism evidence="2 3">
    <name type="scientific">Phycicoccus avicenniae</name>
    <dbReference type="NCBI Taxonomy" id="2828860"/>
    <lineage>
        <taxon>Bacteria</taxon>
        <taxon>Bacillati</taxon>
        <taxon>Actinomycetota</taxon>
        <taxon>Actinomycetes</taxon>
        <taxon>Micrococcales</taxon>
        <taxon>Intrasporangiaceae</taxon>
        <taxon>Phycicoccus</taxon>
    </lineage>
</organism>
<dbReference type="InterPro" id="IPR000835">
    <property type="entry name" value="HTH_MarR-typ"/>
</dbReference>
<proteinExistence type="predicted"/>
<evidence type="ECO:0000313" key="3">
    <source>
        <dbReference type="Proteomes" id="UP000677016"/>
    </source>
</evidence>
<dbReference type="EMBL" id="JAGSNF010000012">
    <property type="protein sequence ID" value="MBR7743526.1"/>
    <property type="molecule type" value="Genomic_DNA"/>
</dbReference>
<name>A0A941I0S8_9MICO</name>
<dbReference type="GO" id="GO:0003700">
    <property type="term" value="F:DNA-binding transcription factor activity"/>
    <property type="evidence" value="ECO:0007669"/>
    <property type="project" value="InterPro"/>
</dbReference>
<gene>
    <name evidence="2" type="ORF">KC207_09520</name>
</gene>
<dbReference type="InterPro" id="IPR036388">
    <property type="entry name" value="WH-like_DNA-bd_sf"/>
</dbReference>
<sequence>MPSLAHQLHVLVARMDRRAEALLAEAGTGLTYRRFLTLLQVSELDGPSQRALAERNGSSEAATSRMVAGLAADGLLEVRPNGRGRTLHVTAEGGRRLAVADDVLGGRFDALVRDRGHDPAALLALVTDLSDHVPED</sequence>
<comment type="caution">
    <text evidence="2">The sequence shown here is derived from an EMBL/GenBank/DDBJ whole genome shotgun (WGS) entry which is preliminary data.</text>
</comment>
<accession>A0A941I0S8</accession>
<dbReference type="Pfam" id="PF12802">
    <property type="entry name" value="MarR_2"/>
    <property type="match status" value="1"/>
</dbReference>
<dbReference type="AlphaFoldDB" id="A0A941I0S8"/>